<dbReference type="AlphaFoldDB" id="A0A7X1PKH5"/>
<sequence>MIEWIKRLFGRDASATSLSLPAAIPEPAPPTLTDLLATMQTCAQDPAGDFYYRTEAANGWGDFFTTEFRVTCRNKDGEITQDLRKNPPLLQAAAGGALVHAFYYYASFNDGQAKINALHKEFTFSSTGLLPIQGGWMTLCLLARYRRTTPALVARQNHLDQTQDNQGSRYIICNANNLHIPRQDIQLYLEGQWYPLPAIDDLTLSTIMTTWKNEAHLSATAFATLLKALKV</sequence>
<dbReference type="Proteomes" id="UP000486534">
    <property type="component" value="Unassembled WGS sequence"/>
</dbReference>
<gene>
    <name evidence="1" type="ORF">GDH07_11265</name>
</gene>
<protein>
    <submittedName>
        <fullName evidence="1">Uncharacterized protein</fullName>
    </submittedName>
</protein>
<evidence type="ECO:0000313" key="2">
    <source>
        <dbReference type="Proteomes" id="UP000486534"/>
    </source>
</evidence>
<evidence type="ECO:0000313" key="1">
    <source>
        <dbReference type="EMBL" id="MQA53891.1"/>
    </source>
</evidence>
<reference evidence="1 2" key="1">
    <citation type="submission" date="2019-10" db="EMBL/GenBank/DDBJ databases">
        <title>Pseudomonas dajingensis sp. nov., isolated from the profound head ulcers of farmed Murray cod (Maccullochella peelii peelii).</title>
        <authorList>
            <person name="Liu Y."/>
        </authorList>
    </citation>
    <scope>NUCLEOTIDE SEQUENCE [LARGE SCALE GENOMIC DNA]</scope>
    <source>
        <strain evidence="1 2">MC042</strain>
    </source>
</reference>
<proteinExistence type="predicted"/>
<dbReference type="RefSeq" id="WP_152897573.1">
    <property type="nucleotide sequence ID" value="NZ_WHUV01000002.1"/>
</dbReference>
<comment type="caution">
    <text evidence="1">The sequence shown here is derived from an EMBL/GenBank/DDBJ whole genome shotgun (WGS) entry which is preliminary data.</text>
</comment>
<name>A0A7X1PKH5_9PSED</name>
<dbReference type="EMBL" id="WHUV01000002">
    <property type="protein sequence ID" value="MQA53891.1"/>
    <property type="molecule type" value="Genomic_DNA"/>
</dbReference>
<accession>A0A7X1PKH5</accession>
<organism evidence="1 2">
    <name type="scientific">Pseudomonas piscis</name>
    <dbReference type="NCBI Taxonomy" id="2614538"/>
    <lineage>
        <taxon>Bacteria</taxon>
        <taxon>Pseudomonadati</taxon>
        <taxon>Pseudomonadota</taxon>
        <taxon>Gammaproteobacteria</taxon>
        <taxon>Pseudomonadales</taxon>
        <taxon>Pseudomonadaceae</taxon>
        <taxon>Pseudomonas</taxon>
    </lineage>
</organism>